<evidence type="ECO:0000313" key="7">
    <source>
        <dbReference type="EMBL" id="GFS26227.1"/>
    </source>
</evidence>
<comment type="caution">
    <text evidence="7">The sequence shown here is derived from an EMBL/GenBank/DDBJ whole genome shotgun (WGS) entry which is preliminary data.</text>
</comment>
<feature type="transmembrane region" description="Helical" evidence="6">
    <location>
        <begin position="210"/>
        <end position="235"/>
    </location>
</feature>
<protein>
    <submittedName>
        <fullName evidence="7">Transmembrane protein adipocyte-associated 1 homolog</fullName>
    </submittedName>
</protein>
<evidence type="ECO:0000313" key="8">
    <source>
        <dbReference type="Proteomes" id="UP000762676"/>
    </source>
</evidence>
<proteinExistence type="inferred from homology"/>
<dbReference type="GO" id="GO:0004930">
    <property type="term" value="F:G protein-coupled receptor activity"/>
    <property type="evidence" value="ECO:0007669"/>
    <property type="project" value="TreeGrafter"/>
</dbReference>
<dbReference type="PANTHER" id="PTHR15876:SF8">
    <property type="entry name" value="TRANSMEMBRANE PROTEIN ADIPOCYTE-ASSOCIATED 1"/>
    <property type="match status" value="1"/>
</dbReference>
<evidence type="ECO:0000256" key="1">
    <source>
        <dbReference type="ARBA" id="ARBA00004141"/>
    </source>
</evidence>
<name>A0AAV4JXI9_9GAST</name>
<keyword evidence="4 6" id="KW-1133">Transmembrane helix</keyword>
<evidence type="ECO:0000256" key="5">
    <source>
        <dbReference type="ARBA" id="ARBA00023136"/>
    </source>
</evidence>
<dbReference type="AlphaFoldDB" id="A0AAV4JXI9"/>
<dbReference type="InterPro" id="IPR018781">
    <property type="entry name" value="TPRA1/CAND2/CAND8"/>
</dbReference>
<comment type="similarity">
    <text evidence="2">Belongs to the UPF0359 family.</text>
</comment>
<evidence type="ECO:0000256" key="4">
    <source>
        <dbReference type="ARBA" id="ARBA00022989"/>
    </source>
</evidence>
<feature type="transmembrane region" description="Helical" evidence="6">
    <location>
        <begin position="247"/>
        <end position="266"/>
    </location>
</feature>
<accession>A0AAV4JXI9</accession>
<feature type="transmembrane region" description="Helical" evidence="6">
    <location>
        <begin position="95"/>
        <end position="115"/>
    </location>
</feature>
<keyword evidence="5 6" id="KW-0472">Membrane</keyword>
<evidence type="ECO:0000256" key="2">
    <source>
        <dbReference type="ARBA" id="ARBA00010125"/>
    </source>
</evidence>
<sequence length="374" mass="41569">MSGLPEEHSYFNDSNSSTSLDDNTVLFMETDDKIAKGLPFTDLVVPVCREILYKSIGESRVRWWDLAILIPNCIFLLFLFYGFRMAIRKLRASSSPIFTAFYGLILAVCIISVLRCVVSMTVNAATSPGDNADKILWLILRFALLATEMSVVIFGLAFGHLDSRTSIHRVLIVTFTIALFYSSIQVYAVIVVLPFTKLKERFLFPTKRTFYYYCAFLAVLNFSQSVASLLMYLGIQNSLCVIDATTYLYFSLYHPLVYIVFLWNFFKTAGASVHFSYKHHLGDDDASSSGAGGLEDDQLSLPTGGVFRGGKAGGHHGGTGDLSPFYSIDSTHLDANFAQDSSYGSDGRRRLDEDRSSAHTVTINGDLYSQVVDT</sequence>
<gene>
    <name evidence="7" type="ORF">ElyMa_005207100</name>
</gene>
<keyword evidence="8" id="KW-1185">Reference proteome</keyword>
<dbReference type="PANTHER" id="PTHR15876">
    <property type="entry name" value="TRANSMEMBRANE PROTEIN ADIPOCYTE-ASSOCIATED 1"/>
    <property type="match status" value="1"/>
</dbReference>
<feature type="transmembrane region" description="Helical" evidence="6">
    <location>
        <begin position="135"/>
        <end position="158"/>
    </location>
</feature>
<organism evidence="7 8">
    <name type="scientific">Elysia marginata</name>
    <dbReference type="NCBI Taxonomy" id="1093978"/>
    <lineage>
        <taxon>Eukaryota</taxon>
        <taxon>Metazoa</taxon>
        <taxon>Spiralia</taxon>
        <taxon>Lophotrochozoa</taxon>
        <taxon>Mollusca</taxon>
        <taxon>Gastropoda</taxon>
        <taxon>Heterobranchia</taxon>
        <taxon>Euthyneura</taxon>
        <taxon>Panpulmonata</taxon>
        <taxon>Sacoglossa</taxon>
        <taxon>Placobranchoidea</taxon>
        <taxon>Plakobranchidae</taxon>
        <taxon>Elysia</taxon>
    </lineage>
</organism>
<dbReference type="EMBL" id="BMAT01010398">
    <property type="protein sequence ID" value="GFS26227.1"/>
    <property type="molecule type" value="Genomic_DNA"/>
</dbReference>
<feature type="transmembrane region" description="Helical" evidence="6">
    <location>
        <begin position="170"/>
        <end position="190"/>
    </location>
</feature>
<keyword evidence="3 6" id="KW-0812">Transmembrane</keyword>
<evidence type="ECO:0000256" key="6">
    <source>
        <dbReference type="SAM" id="Phobius"/>
    </source>
</evidence>
<evidence type="ECO:0000256" key="3">
    <source>
        <dbReference type="ARBA" id="ARBA00022692"/>
    </source>
</evidence>
<reference evidence="7 8" key="1">
    <citation type="journal article" date="2021" name="Elife">
        <title>Chloroplast acquisition without the gene transfer in kleptoplastic sea slugs, Plakobranchus ocellatus.</title>
        <authorList>
            <person name="Maeda T."/>
            <person name="Takahashi S."/>
            <person name="Yoshida T."/>
            <person name="Shimamura S."/>
            <person name="Takaki Y."/>
            <person name="Nagai Y."/>
            <person name="Toyoda A."/>
            <person name="Suzuki Y."/>
            <person name="Arimoto A."/>
            <person name="Ishii H."/>
            <person name="Satoh N."/>
            <person name="Nishiyama T."/>
            <person name="Hasebe M."/>
            <person name="Maruyama T."/>
            <person name="Minagawa J."/>
            <person name="Obokata J."/>
            <person name="Shigenobu S."/>
        </authorList>
    </citation>
    <scope>NUCLEOTIDE SEQUENCE [LARGE SCALE GENOMIC DNA]</scope>
</reference>
<comment type="subcellular location">
    <subcellularLocation>
        <location evidence="1">Membrane</location>
        <topology evidence="1">Multi-pass membrane protein</topology>
    </subcellularLocation>
</comment>
<dbReference type="Proteomes" id="UP000762676">
    <property type="component" value="Unassembled WGS sequence"/>
</dbReference>
<dbReference type="GO" id="GO:0005886">
    <property type="term" value="C:plasma membrane"/>
    <property type="evidence" value="ECO:0007669"/>
    <property type="project" value="TreeGrafter"/>
</dbReference>
<feature type="transmembrane region" description="Helical" evidence="6">
    <location>
        <begin position="63"/>
        <end position="83"/>
    </location>
</feature>
<dbReference type="Pfam" id="PF10160">
    <property type="entry name" value="Tmemb_40"/>
    <property type="match status" value="1"/>
</dbReference>